<keyword evidence="3" id="KW-1185">Reference proteome</keyword>
<dbReference type="EMBL" id="JAACXV010014143">
    <property type="protein sequence ID" value="KAF7270026.1"/>
    <property type="molecule type" value="Genomic_DNA"/>
</dbReference>
<organism evidence="2 3">
    <name type="scientific">Rhynchophorus ferrugineus</name>
    <name type="common">Red palm weevil</name>
    <name type="synonym">Curculio ferrugineus</name>
    <dbReference type="NCBI Taxonomy" id="354439"/>
    <lineage>
        <taxon>Eukaryota</taxon>
        <taxon>Metazoa</taxon>
        <taxon>Ecdysozoa</taxon>
        <taxon>Arthropoda</taxon>
        <taxon>Hexapoda</taxon>
        <taxon>Insecta</taxon>
        <taxon>Pterygota</taxon>
        <taxon>Neoptera</taxon>
        <taxon>Endopterygota</taxon>
        <taxon>Coleoptera</taxon>
        <taxon>Polyphaga</taxon>
        <taxon>Cucujiformia</taxon>
        <taxon>Curculionidae</taxon>
        <taxon>Dryophthorinae</taxon>
        <taxon>Rhynchophorus</taxon>
    </lineage>
</organism>
<gene>
    <name evidence="2" type="ORF">GWI33_016977</name>
</gene>
<accession>A0A834M2U7</accession>
<keyword evidence="1" id="KW-0732">Signal</keyword>
<comment type="caution">
    <text evidence="2">The sequence shown here is derived from an EMBL/GenBank/DDBJ whole genome shotgun (WGS) entry which is preliminary data.</text>
</comment>
<proteinExistence type="predicted"/>
<protein>
    <recommendedName>
        <fullName evidence="4">Secreted protein</fullName>
    </recommendedName>
</protein>
<reference evidence="2" key="1">
    <citation type="submission" date="2020-08" db="EMBL/GenBank/DDBJ databases">
        <title>Genome sequencing and assembly of the red palm weevil Rhynchophorus ferrugineus.</title>
        <authorList>
            <person name="Dias G.B."/>
            <person name="Bergman C.M."/>
            <person name="Manee M."/>
        </authorList>
    </citation>
    <scope>NUCLEOTIDE SEQUENCE</scope>
    <source>
        <strain evidence="2">AA-2017</strain>
        <tissue evidence="2">Whole larva</tissue>
    </source>
</reference>
<dbReference type="AlphaFoldDB" id="A0A834M2U7"/>
<dbReference type="Proteomes" id="UP000625711">
    <property type="component" value="Unassembled WGS sequence"/>
</dbReference>
<evidence type="ECO:0008006" key="4">
    <source>
        <dbReference type="Google" id="ProtNLM"/>
    </source>
</evidence>
<evidence type="ECO:0000313" key="2">
    <source>
        <dbReference type="EMBL" id="KAF7270026.1"/>
    </source>
</evidence>
<feature type="signal peptide" evidence="1">
    <location>
        <begin position="1"/>
        <end position="32"/>
    </location>
</feature>
<evidence type="ECO:0000313" key="3">
    <source>
        <dbReference type="Proteomes" id="UP000625711"/>
    </source>
</evidence>
<name>A0A834M2U7_RHYFE</name>
<feature type="chain" id="PRO_5032452103" description="Secreted protein" evidence="1">
    <location>
        <begin position="33"/>
        <end position="183"/>
    </location>
</feature>
<sequence>MKLDTYCMTRSQLGLILLPLLTHFLIVQHVPARYQCIAGGKLSKLKRDVHLGVFYANQTIGKTLKMWRHRGILRVSDRPGPDDDRWWSRRVVALIGPRRSLNPAGGVTLTKTTGVNGRRRVWGTCRRAIVRGTTGLINDRFTFTRCFSLSIIVPSRIHALRSPARPVYWRPNITAQLATIKNK</sequence>
<evidence type="ECO:0000256" key="1">
    <source>
        <dbReference type="SAM" id="SignalP"/>
    </source>
</evidence>